<evidence type="ECO:0000313" key="11">
    <source>
        <dbReference type="EMBL" id="ETW20484.1"/>
    </source>
</evidence>
<keyword evidence="3" id="KW-0158">Chromosome</keyword>
<evidence type="ECO:0000313" key="12">
    <source>
        <dbReference type="Proteomes" id="UP000030690"/>
    </source>
</evidence>
<evidence type="ECO:0000259" key="10">
    <source>
        <dbReference type="Pfam" id="PF03800"/>
    </source>
</evidence>
<keyword evidence="5" id="KW-0498">Mitosis</keyword>
<reference evidence="11 12" key="1">
    <citation type="submission" date="2013-02" db="EMBL/GenBank/DDBJ databases">
        <title>The Genome Annotation of Plasmodium falciparum Vietnam Oak-Knoll (FVO).</title>
        <authorList>
            <consortium name="The Broad Institute Genome Sequencing Platform"/>
            <consortium name="The Broad Institute Genome Sequencing Center for Infectious Disease"/>
            <person name="Neafsey D."/>
            <person name="Hoffman S."/>
            <person name="Volkman S."/>
            <person name="Rosenthal P."/>
            <person name="Walker B."/>
            <person name="Young S.K."/>
            <person name="Zeng Q."/>
            <person name="Gargeya S."/>
            <person name="Fitzgerald M."/>
            <person name="Haas B."/>
            <person name="Abouelleil A."/>
            <person name="Allen A.W."/>
            <person name="Alvarado L."/>
            <person name="Arachchi H.M."/>
            <person name="Berlin A.M."/>
            <person name="Chapman S.B."/>
            <person name="Gainer-Dewar J."/>
            <person name="Goldberg J."/>
            <person name="Griggs A."/>
            <person name="Gujja S."/>
            <person name="Hansen M."/>
            <person name="Howarth C."/>
            <person name="Imamovic A."/>
            <person name="Ireland A."/>
            <person name="Larimer J."/>
            <person name="McCowan C."/>
            <person name="Murphy C."/>
            <person name="Pearson M."/>
            <person name="Poon T.W."/>
            <person name="Priest M."/>
            <person name="Roberts A."/>
            <person name="Saif S."/>
            <person name="Shea T."/>
            <person name="Sisk P."/>
            <person name="Sykes S."/>
            <person name="Wortman J."/>
            <person name="Nusbaum C."/>
            <person name="Birren B."/>
        </authorList>
    </citation>
    <scope>NUCLEOTIDE SEQUENCE [LARGE SCALE GENOMIC DNA]</scope>
    <source>
        <strain evidence="12">Vietnam Oak-Knoll (FVO)</strain>
    </source>
</reference>
<sequence>MNKMASTHNEIIPRLGFEEMRNEMNKYGVEINQSTLKNPSTEDIQGIYSLCIKYILNKDIQNIRIEEYTGDLKSSLPTVDGLQILPNEGKNHLQAIGNLRFLRHCEKINKILNLDNILSYIFKPVGSHMTKLINAFIHFMKYRDQLYNENGEKIKSIQEKKNEYDVLENEYDALENELNKLLLKHEDIRNNIINEKNIKRNYEEDIIKNQNLLNSQQSLIISLNSTKDKIVNETNELIFQYSRYRQKKEDLEDQIVPSPEKLQKYNEELKDHLYEHIAQFEDDRKKNEDIKNKINIADICIKKLVDLLTALNEHIEHTIKLHIEKKNNLQTIEKQYKSLTNEKQNFITKNTEQDKIIKETKEFLQQEQTKWNQKIKQEQHNTILIQQKVKDIYQNVDDLNIKTNREINQINNIIKHIQDIINHYNKNILLITELIQNTKNSHSILTHKVLNNIQKDISANM</sequence>
<protein>
    <recommendedName>
        <fullName evidence="10">Kinetochore protein Nuf2 N-terminal domain-containing protein</fullName>
    </recommendedName>
</protein>
<feature type="coiled-coil region" evidence="9">
    <location>
        <begin position="150"/>
        <end position="205"/>
    </location>
</feature>
<evidence type="ECO:0000256" key="7">
    <source>
        <dbReference type="ARBA" id="ARBA00023306"/>
    </source>
</evidence>
<dbReference type="InterPro" id="IPR005549">
    <property type="entry name" value="Kinetochore_Nuf2_N"/>
</dbReference>
<dbReference type="OrthoDB" id="8194677at2759"/>
<evidence type="ECO:0000256" key="3">
    <source>
        <dbReference type="ARBA" id="ARBA00022454"/>
    </source>
</evidence>
<dbReference type="InterPro" id="IPR038275">
    <property type="entry name" value="Nuf2_N_sf"/>
</dbReference>
<proteinExistence type="inferred from homology"/>
<comment type="subcellular location">
    <subcellularLocation>
        <location evidence="1">Chromosome</location>
        <location evidence="1">Centromere</location>
    </subcellularLocation>
</comment>
<evidence type="ECO:0000256" key="8">
    <source>
        <dbReference type="ARBA" id="ARBA00023328"/>
    </source>
</evidence>
<gene>
    <name evidence="11" type="ORF">PFFVO_00537</name>
</gene>
<organism evidence="11 12">
    <name type="scientific">Plasmodium falciparum Vietnam Oak-Knoll</name>
    <name type="common">FVO</name>
    <dbReference type="NCBI Taxonomy" id="1036723"/>
    <lineage>
        <taxon>Eukaryota</taxon>
        <taxon>Sar</taxon>
        <taxon>Alveolata</taxon>
        <taxon>Apicomplexa</taxon>
        <taxon>Aconoidasida</taxon>
        <taxon>Haemosporida</taxon>
        <taxon>Plasmodiidae</taxon>
        <taxon>Plasmodium</taxon>
        <taxon>Plasmodium (Laverania)</taxon>
    </lineage>
</organism>
<comment type="similarity">
    <text evidence="2">Belongs to the NUF2 family.</text>
</comment>
<evidence type="ECO:0000256" key="1">
    <source>
        <dbReference type="ARBA" id="ARBA00004584"/>
    </source>
</evidence>
<evidence type="ECO:0000256" key="2">
    <source>
        <dbReference type="ARBA" id="ARBA00005498"/>
    </source>
</evidence>
<keyword evidence="7" id="KW-0131">Cell cycle</keyword>
<evidence type="ECO:0000256" key="5">
    <source>
        <dbReference type="ARBA" id="ARBA00022776"/>
    </source>
</evidence>
<dbReference type="GO" id="GO:0031262">
    <property type="term" value="C:Ndc80 complex"/>
    <property type="evidence" value="ECO:0007669"/>
    <property type="project" value="InterPro"/>
</dbReference>
<keyword evidence="6 9" id="KW-0175">Coiled coil</keyword>
<keyword evidence="4" id="KW-0132">Cell division</keyword>
<dbReference type="EMBL" id="KI925018">
    <property type="protein sequence ID" value="ETW20484.1"/>
    <property type="molecule type" value="Genomic_DNA"/>
</dbReference>
<dbReference type="FunFam" id="1.10.418.60:FF:000005">
    <property type="entry name" value="Kinetochore protein NUF2"/>
    <property type="match status" value="1"/>
</dbReference>
<accession>A0A024VDD4</accession>
<feature type="coiled-coil region" evidence="9">
    <location>
        <begin position="322"/>
        <end position="381"/>
    </location>
</feature>
<evidence type="ECO:0000256" key="6">
    <source>
        <dbReference type="ARBA" id="ARBA00023054"/>
    </source>
</evidence>
<dbReference type="Pfam" id="PF03800">
    <property type="entry name" value="Nuf2"/>
    <property type="match status" value="1"/>
</dbReference>
<dbReference type="GO" id="GO:0051301">
    <property type="term" value="P:cell division"/>
    <property type="evidence" value="ECO:0007669"/>
    <property type="project" value="UniProtKB-KW"/>
</dbReference>
<evidence type="ECO:0000256" key="4">
    <source>
        <dbReference type="ARBA" id="ARBA00022618"/>
    </source>
</evidence>
<feature type="domain" description="Kinetochore protein Nuf2 N-terminal" evidence="10">
    <location>
        <begin position="11"/>
        <end position="156"/>
    </location>
</feature>
<dbReference type="AlphaFoldDB" id="A0A024VDD4"/>
<evidence type="ECO:0000256" key="9">
    <source>
        <dbReference type="SAM" id="Coils"/>
    </source>
</evidence>
<dbReference type="Gene3D" id="1.10.418.60">
    <property type="entry name" value="Ncd80 complex, Nuf2 subunit"/>
    <property type="match status" value="1"/>
</dbReference>
<dbReference type="Proteomes" id="UP000030690">
    <property type="component" value="Unassembled WGS sequence"/>
</dbReference>
<dbReference type="SMR" id="A0A024VDD4"/>
<keyword evidence="8" id="KW-0137">Centromere</keyword>
<name>A0A024VDD4_PLAFA</name>
<reference evidence="11 12" key="2">
    <citation type="submission" date="2013-02" db="EMBL/GenBank/DDBJ databases">
        <title>The Genome Sequence of Plasmodium falciparum Vietnam Oak-Knoll (FVO).</title>
        <authorList>
            <consortium name="The Broad Institute Genome Sequencing Platform"/>
            <consortium name="The Broad Institute Genome Sequencing Center for Infectious Disease"/>
            <person name="Neafsey D."/>
            <person name="Cheeseman I."/>
            <person name="Volkman S."/>
            <person name="Adams J."/>
            <person name="Walker B."/>
            <person name="Young S.K."/>
            <person name="Zeng Q."/>
            <person name="Gargeya S."/>
            <person name="Fitzgerald M."/>
            <person name="Haas B."/>
            <person name="Abouelleil A."/>
            <person name="Alvarado L."/>
            <person name="Arachchi H.M."/>
            <person name="Berlin A.M."/>
            <person name="Chapman S.B."/>
            <person name="Dewar J."/>
            <person name="Goldberg J."/>
            <person name="Griggs A."/>
            <person name="Gujja S."/>
            <person name="Hansen M."/>
            <person name="Howarth C."/>
            <person name="Imamovic A."/>
            <person name="Larimer J."/>
            <person name="McCowan C."/>
            <person name="Murphy C."/>
            <person name="Neiman D."/>
            <person name="Pearson M."/>
            <person name="Priest M."/>
            <person name="Roberts A."/>
            <person name="Saif S."/>
            <person name="Shea T."/>
            <person name="Sisk P."/>
            <person name="Sykes S."/>
            <person name="Wortman J."/>
            <person name="Nusbaum C."/>
            <person name="Birren B."/>
        </authorList>
    </citation>
    <scope>NUCLEOTIDE SEQUENCE [LARGE SCALE GENOMIC DNA]</scope>
    <source>
        <strain evidence="12">Vietnam Oak-Knoll (FVO)</strain>
    </source>
</reference>